<evidence type="ECO:0000313" key="1">
    <source>
        <dbReference type="EMBL" id="PON60944.1"/>
    </source>
</evidence>
<dbReference type="EMBL" id="JXTB01000125">
    <property type="protein sequence ID" value="PON60944.1"/>
    <property type="molecule type" value="Genomic_DNA"/>
</dbReference>
<dbReference type="Proteomes" id="UP000237105">
    <property type="component" value="Unassembled WGS sequence"/>
</dbReference>
<sequence>MFRLQGCPDITLHMLKYLYQLKIVPNSRGLYYIQAYYSETPREEGDNSQYTVPILGQDIFDK</sequence>
<gene>
    <name evidence="1" type="ORF">PanWU01x14_149120</name>
</gene>
<proteinExistence type="predicted"/>
<dbReference type="AlphaFoldDB" id="A0A2P5CIW0"/>
<reference evidence="2" key="1">
    <citation type="submission" date="2016-06" db="EMBL/GenBank/DDBJ databases">
        <title>Parallel loss of symbiosis genes in relatives of nitrogen-fixing non-legume Parasponia.</title>
        <authorList>
            <person name="Van Velzen R."/>
            <person name="Holmer R."/>
            <person name="Bu F."/>
            <person name="Rutten L."/>
            <person name="Van Zeijl A."/>
            <person name="Liu W."/>
            <person name="Santuari L."/>
            <person name="Cao Q."/>
            <person name="Sharma T."/>
            <person name="Shen D."/>
            <person name="Roswanjaya Y."/>
            <person name="Wardhani T."/>
            <person name="Kalhor M.S."/>
            <person name="Jansen J."/>
            <person name="Van den Hoogen J."/>
            <person name="Gungor B."/>
            <person name="Hartog M."/>
            <person name="Hontelez J."/>
            <person name="Verver J."/>
            <person name="Yang W.-C."/>
            <person name="Schijlen E."/>
            <person name="Repin R."/>
            <person name="Schilthuizen M."/>
            <person name="Schranz E."/>
            <person name="Heidstra R."/>
            <person name="Miyata K."/>
            <person name="Fedorova E."/>
            <person name="Kohlen W."/>
            <person name="Bisseling T."/>
            <person name="Smit S."/>
            <person name="Geurts R."/>
        </authorList>
    </citation>
    <scope>NUCLEOTIDE SEQUENCE [LARGE SCALE GENOMIC DNA]</scope>
    <source>
        <strain evidence="2">cv. WU1-14</strain>
    </source>
</reference>
<keyword evidence="2" id="KW-1185">Reference proteome</keyword>
<comment type="caution">
    <text evidence="1">The sequence shown here is derived from an EMBL/GenBank/DDBJ whole genome shotgun (WGS) entry which is preliminary data.</text>
</comment>
<protein>
    <submittedName>
        <fullName evidence="1">Uncharacterized protein</fullName>
    </submittedName>
</protein>
<organism evidence="1 2">
    <name type="scientific">Parasponia andersonii</name>
    <name type="common">Sponia andersonii</name>
    <dbReference type="NCBI Taxonomy" id="3476"/>
    <lineage>
        <taxon>Eukaryota</taxon>
        <taxon>Viridiplantae</taxon>
        <taxon>Streptophyta</taxon>
        <taxon>Embryophyta</taxon>
        <taxon>Tracheophyta</taxon>
        <taxon>Spermatophyta</taxon>
        <taxon>Magnoliopsida</taxon>
        <taxon>eudicotyledons</taxon>
        <taxon>Gunneridae</taxon>
        <taxon>Pentapetalae</taxon>
        <taxon>rosids</taxon>
        <taxon>fabids</taxon>
        <taxon>Rosales</taxon>
        <taxon>Cannabaceae</taxon>
        <taxon>Parasponia</taxon>
    </lineage>
</organism>
<name>A0A2P5CIW0_PARAD</name>
<accession>A0A2P5CIW0</accession>
<evidence type="ECO:0000313" key="2">
    <source>
        <dbReference type="Proteomes" id="UP000237105"/>
    </source>
</evidence>